<feature type="region of interest" description="Disordered" evidence="1">
    <location>
        <begin position="305"/>
        <end position="339"/>
    </location>
</feature>
<dbReference type="GeneID" id="27690027"/>
<sequence length="718" mass="77659">MVELTLSTVSRGPNKFAPAPKVRPRPGRERINAPKSTPAPGSASASQSKPTGASGDPVSVESVSVAPSAVLVSHEATPPIPALSTQIPLLSATPLSNTSPLPSSTAPLHDNNDVSFLEKPVSRAPGPSVITRSLGHAQMFPRDMDEAGEGNFSRLNNRPTAPPRIGAVSGASLPVRVPKFVSRDIDDEFDDDYVPKSVLRVLGPPKIGVSNPTSVEKQGGALPVVSAHEDTVEESHVRQQGLSDALPEQIPRIGLRRSMRGDLSGEGNEDRLEESPMDIDLDESTIPQASIGDLIKHKFPKGKLSRIEELRQQQRKEQRRRAGKREGTPSTTRAESPAMFEAVDDEVPDINLSGPRLIMVDGKLQVDQDSLVIRTHVEDEADLEHVDEGMQRHITSASFRTRKRLGRVKWTKERTDRFYEGLSYFGADFSMICLMFPDLNRGQVKAKYNAEERVNGRRLTAALLKRLPLPKDLVVEMKDLVRQRVAKRKTLADESDEEAIPAMKRSAANTPTLDGDEAAATQDREDGNSQQLQHADRRDGDAETQESINHEGERGAGTLLGSITMDDDGGVPLSVPVSMGPPIRRNMAAVGVRPKVVPRAAARRKKQDIEQAGDAAESSVPSAQVGEQEGPQGAQPELPMAVTNVVKLSRQRTVPTIGSAASSAASRQTTKILTPAMRAQAARTAALRNLPEGDATEELVQQDDTLAGSDDFERENGE</sequence>
<proteinExistence type="predicted"/>
<feature type="region of interest" description="Disordered" evidence="1">
    <location>
        <begin position="96"/>
        <end position="123"/>
    </location>
</feature>
<dbReference type="VEuPathDB" id="FungiDB:SPPG_06744"/>
<dbReference type="GO" id="GO:0070898">
    <property type="term" value="P:RNA polymerase III preinitiation complex assembly"/>
    <property type="evidence" value="ECO:0007669"/>
    <property type="project" value="TreeGrafter"/>
</dbReference>
<dbReference type="SUPFAM" id="SSF46689">
    <property type="entry name" value="Homeodomain-like"/>
    <property type="match status" value="1"/>
</dbReference>
<dbReference type="InterPro" id="IPR009057">
    <property type="entry name" value="Homeodomain-like_sf"/>
</dbReference>
<organism evidence="3 4">
    <name type="scientific">Spizellomyces punctatus (strain DAOM BR117)</name>
    <dbReference type="NCBI Taxonomy" id="645134"/>
    <lineage>
        <taxon>Eukaryota</taxon>
        <taxon>Fungi</taxon>
        <taxon>Fungi incertae sedis</taxon>
        <taxon>Chytridiomycota</taxon>
        <taxon>Chytridiomycota incertae sedis</taxon>
        <taxon>Chytridiomycetes</taxon>
        <taxon>Spizellomycetales</taxon>
        <taxon>Spizellomycetaceae</taxon>
        <taxon>Spizellomyces</taxon>
    </lineage>
</organism>
<dbReference type="OrthoDB" id="272624at2759"/>
<dbReference type="Pfam" id="PF15963">
    <property type="entry name" value="Myb_DNA-bind_7"/>
    <property type="match status" value="1"/>
</dbReference>
<dbReference type="eggNOG" id="KOG2009">
    <property type="taxonomic scope" value="Eukaryota"/>
</dbReference>
<feature type="region of interest" description="Disordered" evidence="1">
    <location>
        <begin position="599"/>
        <end position="638"/>
    </location>
</feature>
<feature type="compositionally biased region" description="Polar residues" evidence="1">
    <location>
        <begin position="1"/>
        <end position="11"/>
    </location>
</feature>
<dbReference type="PANTHER" id="PTHR22929">
    <property type="entry name" value="RNA POLYMERASE III TRANSCRIPTION INITIATION FACTOR B"/>
    <property type="match status" value="1"/>
</dbReference>
<dbReference type="GO" id="GO:0000126">
    <property type="term" value="C:transcription factor TFIIIB complex"/>
    <property type="evidence" value="ECO:0007669"/>
    <property type="project" value="TreeGrafter"/>
</dbReference>
<feature type="domain" description="Transcription factor TFIIIB component B'' Myb" evidence="2">
    <location>
        <begin position="403"/>
        <end position="473"/>
    </location>
</feature>
<feature type="compositionally biased region" description="Low complexity" evidence="1">
    <location>
        <begin position="96"/>
        <end position="108"/>
    </location>
</feature>
<feature type="region of interest" description="Disordered" evidence="1">
    <location>
        <begin position="488"/>
        <end position="567"/>
    </location>
</feature>
<dbReference type="RefSeq" id="XP_016605782.1">
    <property type="nucleotide sequence ID" value="XM_016754944.1"/>
</dbReference>
<evidence type="ECO:0000313" key="3">
    <source>
        <dbReference type="EMBL" id="KNC97742.1"/>
    </source>
</evidence>
<accession>A0A0L0H971</accession>
<dbReference type="InParanoid" id="A0A0L0H971"/>
<dbReference type="EMBL" id="KQ257462">
    <property type="protein sequence ID" value="KNC97742.1"/>
    <property type="molecule type" value="Genomic_DNA"/>
</dbReference>
<feature type="region of interest" description="Disordered" evidence="1">
    <location>
        <begin position="253"/>
        <end position="276"/>
    </location>
</feature>
<feature type="compositionally biased region" description="Basic and acidic residues" evidence="1">
    <location>
        <begin position="305"/>
        <end position="316"/>
    </location>
</feature>
<keyword evidence="4" id="KW-1185">Reference proteome</keyword>
<feature type="region of interest" description="Disordered" evidence="1">
    <location>
        <begin position="690"/>
        <end position="718"/>
    </location>
</feature>
<evidence type="ECO:0000313" key="4">
    <source>
        <dbReference type="Proteomes" id="UP000053201"/>
    </source>
</evidence>
<dbReference type="GO" id="GO:0001156">
    <property type="term" value="F:TFIIIC-class transcription factor complex binding"/>
    <property type="evidence" value="ECO:0007669"/>
    <property type="project" value="TreeGrafter"/>
</dbReference>
<evidence type="ECO:0000259" key="2">
    <source>
        <dbReference type="Pfam" id="PF15963"/>
    </source>
</evidence>
<dbReference type="PANTHER" id="PTHR22929:SF0">
    <property type="entry name" value="TRANSCRIPTION FACTOR TFIIIB COMPONENT B'' HOMOLOG"/>
    <property type="match status" value="1"/>
</dbReference>
<evidence type="ECO:0000256" key="1">
    <source>
        <dbReference type="SAM" id="MobiDB-lite"/>
    </source>
</evidence>
<dbReference type="STRING" id="645134.A0A0L0H971"/>
<feature type="region of interest" description="Disordered" evidence="1">
    <location>
        <begin position="1"/>
        <end position="62"/>
    </location>
</feature>
<dbReference type="InterPro" id="IPR039467">
    <property type="entry name" value="TFIIIB_B''_Myb"/>
</dbReference>
<dbReference type="OMA" id="EDQHAKE"/>
<gene>
    <name evidence="3" type="ORF">SPPG_06744</name>
</gene>
<reference evidence="3 4" key="1">
    <citation type="submission" date="2009-08" db="EMBL/GenBank/DDBJ databases">
        <title>The Genome Sequence of Spizellomyces punctatus strain DAOM BR117.</title>
        <authorList>
            <consortium name="The Broad Institute Genome Sequencing Platform"/>
            <person name="Russ C."/>
            <person name="Cuomo C."/>
            <person name="Shea T."/>
            <person name="Young S.K."/>
            <person name="Zeng Q."/>
            <person name="Koehrsen M."/>
            <person name="Haas B."/>
            <person name="Borodovsky M."/>
            <person name="Guigo R."/>
            <person name="Alvarado L."/>
            <person name="Berlin A."/>
            <person name="Bochicchio J."/>
            <person name="Borenstein D."/>
            <person name="Chapman S."/>
            <person name="Chen Z."/>
            <person name="Engels R."/>
            <person name="Freedman E."/>
            <person name="Gellesch M."/>
            <person name="Goldberg J."/>
            <person name="Griggs A."/>
            <person name="Gujja S."/>
            <person name="Heiman D."/>
            <person name="Hepburn T."/>
            <person name="Howarth C."/>
            <person name="Jen D."/>
            <person name="Larson L."/>
            <person name="Lewis B."/>
            <person name="Mehta T."/>
            <person name="Park D."/>
            <person name="Pearson M."/>
            <person name="Roberts A."/>
            <person name="Saif S."/>
            <person name="Shenoy N."/>
            <person name="Sisk P."/>
            <person name="Stolte C."/>
            <person name="Sykes S."/>
            <person name="Thomson T."/>
            <person name="Walk T."/>
            <person name="White J."/>
            <person name="Yandava C."/>
            <person name="Burger G."/>
            <person name="Gray M.W."/>
            <person name="Holland P.W.H."/>
            <person name="King N."/>
            <person name="Lang F.B.F."/>
            <person name="Roger A.J."/>
            <person name="Ruiz-Trillo I."/>
            <person name="Lander E."/>
            <person name="Nusbaum C."/>
        </authorList>
    </citation>
    <scope>NUCLEOTIDE SEQUENCE [LARGE SCALE GENOMIC DNA]</scope>
    <source>
        <strain evidence="3 4">DAOM BR117</strain>
    </source>
</reference>
<dbReference type="Proteomes" id="UP000053201">
    <property type="component" value="Unassembled WGS sequence"/>
</dbReference>
<protein>
    <recommendedName>
        <fullName evidence="2">Transcription factor TFIIIB component B'' Myb domain-containing protein</fullName>
    </recommendedName>
</protein>
<dbReference type="AlphaFoldDB" id="A0A0L0H971"/>
<name>A0A0L0H971_SPIPD</name>